<accession>A0AAV0ZGN5</accession>
<protein>
    <submittedName>
        <fullName evidence="1">Uncharacterized protein</fullName>
    </submittedName>
</protein>
<dbReference type="Gene3D" id="2.60.120.330">
    <property type="entry name" value="B-lactam Antibiotic, Isopenicillin N Synthase, Chain"/>
    <property type="match status" value="1"/>
</dbReference>
<dbReference type="AlphaFoldDB" id="A0AAV0ZGN5"/>
<name>A0AAV0ZGN5_VICFA</name>
<proteinExistence type="predicted"/>
<keyword evidence="2" id="KW-1185">Reference proteome</keyword>
<evidence type="ECO:0000313" key="1">
    <source>
        <dbReference type="EMBL" id="CAI8596263.1"/>
    </source>
</evidence>
<evidence type="ECO:0000313" key="2">
    <source>
        <dbReference type="Proteomes" id="UP001157006"/>
    </source>
</evidence>
<dbReference type="Proteomes" id="UP001157006">
    <property type="component" value="Chromosome 2"/>
</dbReference>
<dbReference type="SUPFAM" id="SSF51197">
    <property type="entry name" value="Clavaminate synthase-like"/>
    <property type="match status" value="1"/>
</dbReference>
<dbReference type="EMBL" id="OX451737">
    <property type="protein sequence ID" value="CAI8596263.1"/>
    <property type="molecule type" value="Genomic_DNA"/>
</dbReference>
<organism evidence="1 2">
    <name type="scientific">Vicia faba</name>
    <name type="common">Broad bean</name>
    <name type="synonym">Faba vulgaris</name>
    <dbReference type="NCBI Taxonomy" id="3906"/>
    <lineage>
        <taxon>Eukaryota</taxon>
        <taxon>Viridiplantae</taxon>
        <taxon>Streptophyta</taxon>
        <taxon>Embryophyta</taxon>
        <taxon>Tracheophyta</taxon>
        <taxon>Spermatophyta</taxon>
        <taxon>Magnoliopsida</taxon>
        <taxon>eudicotyledons</taxon>
        <taxon>Gunneridae</taxon>
        <taxon>Pentapetalae</taxon>
        <taxon>rosids</taxon>
        <taxon>fabids</taxon>
        <taxon>Fabales</taxon>
        <taxon>Fabaceae</taxon>
        <taxon>Papilionoideae</taxon>
        <taxon>50 kb inversion clade</taxon>
        <taxon>NPAAA clade</taxon>
        <taxon>Hologalegina</taxon>
        <taxon>IRL clade</taxon>
        <taxon>Fabeae</taxon>
        <taxon>Vicia</taxon>
    </lineage>
</organism>
<reference evidence="1 2" key="1">
    <citation type="submission" date="2023-01" db="EMBL/GenBank/DDBJ databases">
        <authorList>
            <person name="Kreplak J."/>
        </authorList>
    </citation>
    <scope>NUCLEOTIDE SEQUENCE [LARGE SCALE GENOMIC DNA]</scope>
</reference>
<dbReference type="InterPro" id="IPR027443">
    <property type="entry name" value="IPNS-like_sf"/>
</dbReference>
<gene>
    <name evidence="1" type="ORF">VFH_II026480</name>
</gene>
<sequence>MSFGGFFDLSRFMSRKYTRKQHFKCINLMEDFFAVHPNFAQEIHQQLCIPVDFSEEEVSETPMEYRPTLGLPAFPSVFHWTIGMRPTVTQFPILNKKWQNVSRGFALPNWKDNFDGCGDKLLDTLHMVAKLLAIGCDIPMDTFSSSMHLGPHFLVASGYDLRNFGEEGTLLSPCHCDSTFLSIQAGNMFPGLNIWTKGGRKVEVAIPDGCLLVQTGKQMEWLTAGSYKASRYERVVSKKVIDAINLARAQQRSLWSVSLKVSEIYDIG</sequence>